<dbReference type="Gene3D" id="2.40.160.60">
    <property type="entry name" value="Outer membrane protein transport protein (OMPP1/FadL/TodX)"/>
    <property type="match status" value="1"/>
</dbReference>
<evidence type="ECO:0000256" key="1">
    <source>
        <dbReference type="ARBA" id="ARBA00004571"/>
    </source>
</evidence>
<evidence type="ECO:0000256" key="7">
    <source>
        <dbReference type="ARBA" id="ARBA00023237"/>
    </source>
</evidence>
<keyword evidence="5" id="KW-0732">Signal</keyword>
<comment type="caution">
    <text evidence="8">The sequence shown here is derived from an EMBL/GenBank/DDBJ whole genome shotgun (WGS) entry which is preliminary data.</text>
</comment>
<protein>
    <submittedName>
        <fullName evidence="8">Outer membrane beta-barrel protein</fullName>
    </submittedName>
</protein>
<keyword evidence="6" id="KW-0472">Membrane</keyword>
<comment type="similarity">
    <text evidence="2">Belongs to the OmpP1/FadL family.</text>
</comment>
<dbReference type="AlphaFoldDB" id="A0A7J5Q9C9"/>
<accession>A0A7J5Q9C9</accession>
<evidence type="ECO:0000256" key="4">
    <source>
        <dbReference type="ARBA" id="ARBA00022692"/>
    </source>
</evidence>
<organism evidence="8 9">
    <name type="scientific">Bacteroides xylanisolvens</name>
    <dbReference type="NCBI Taxonomy" id="371601"/>
    <lineage>
        <taxon>Bacteria</taxon>
        <taxon>Pseudomonadati</taxon>
        <taxon>Bacteroidota</taxon>
        <taxon>Bacteroidia</taxon>
        <taxon>Bacteroidales</taxon>
        <taxon>Bacteroidaceae</taxon>
        <taxon>Bacteroides</taxon>
    </lineage>
</organism>
<evidence type="ECO:0000256" key="6">
    <source>
        <dbReference type="ARBA" id="ARBA00023136"/>
    </source>
</evidence>
<evidence type="ECO:0000313" key="8">
    <source>
        <dbReference type="EMBL" id="KAB6337965.1"/>
    </source>
</evidence>
<dbReference type="Proteomes" id="UP000438288">
    <property type="component" value="Unassembled WGS sequence"/>
</dbReference>
<keyword evidence="3" id="KW-1134">Transmembrane beta strand</keyword>
<dbReference type="GO" id="GO:0009279">
    <property type="term" value="C:cell outer membrane"/>
    <property type="evidence" value="ECO:0007669"/>
    <property type="project" value="UniProtKB-SubCell"/>
</dbReference>
<evidence type="ECO:0000256" key="3">
    <source>
        <dbReference type="ARBA" id="ARBA00022452"/>
    </source>
</evidence>
<dbReference type="SUPFAM" id="SSF56935">
    <property type="entry name" value="Porins"/>
    <property type="match status" value="1"/>
</dbReference>
<sequence length="447" mass="48574">MRKISLIGFVMLIVSIPTFAGGLLTNTNQHVAFLRMLARGASIDIDGVYSNPAGLAFLPGDGLYLSLNGQSAYQTRNIDMTFPLFPEDGHRRYYKGKASAPFVPSFQGAYKKGDWTISGSFAVVGGGGKASFDDGLGMFDSMVIGQIFQATPTPGTISPAMYSINSAMDGSQFIYGVQLGLSYKINDWLAVFGGGRMNYFSGGYEGFLTAKVNTDLPGMPIGTELAGIELDCDQTGWGITPILGVDVKLGKWNIGLKYEFMTSLNLENKTKKAEVRQNGVVVPDNLNPLVDYKDGVNTPNDIPALLTAAVGYEILPTLRATLEYHHFFDKAAGMANDKQKALKHGTHEVLVGAEWDVTKQLTISGGYQNTDYGLADDFQNDISFSCDSYSLGFGAAIKMTKHLTMNVAYFWTNYKDYNKVAESALGAVSTTYSRTNKVFGLGVDYRF</sequence>
<dbReference type="PANTHER" id="PTHR35093:SF8">
    <property type="entry name" value="OUTER MEMBRANE PROTEIN NMB0088-RELATED"/>
    <property type="match status" value="1"/>
</dbReference>
<dbReference type="InterPro" id="IPR005017">
    <property type="entry name" value="OMPP1/FadL/TodX"/>
</dbReference>
<dbReference type="RefSeq" id="WP_055236463.1">
    <property type="nucleotide sequence ID" value="NZ_CP042282.1"/>
</dbReference>
<gene>
    <name evidence="8" type="ORF">GAZ43_16510</name>
</gene>
<dbReference type="GO" id="GO:0015483">
    <property type="term" value="F:long-chain fatty acid transporting porin activity"/>
    <property type="evidence" value="ECO:0007669"/>
    <property type="project" value="TreeGrafter"/>
</dbReference>
<dbReference type="GeneID" id="69480872"/>
<keyword evidence="7" id="KW-0998">Cell outer membrane</keyword>
<keyword evidence="4" id="KW-0812">Transmembrane</keyword>
<dbReference type="EMBL" id="WDCP01000043">
    <property type="protein sequence ID" value="KAB6337965.1"/>
    <property type="molecule type" value="Genomic_DNA"/>
</dbReference>
<evidence type="ECO:0000313" key="9">
    <source>
        <dbReference type="Proteomes" id="UP000438288"/>
    </source>
</evidence>
<name>A0A7J5Q9C9_9BACE</name>
<comment type="subcellular location">
    <subcellularLocation>
        <location evidence="1">Cell outer membrane</location>
        <topology evidence="1">Multi-pass membrane protein</topology>
    </subcellularLocation>
</comment>
<dbReference type="PANTHER" id="PTHR35093">
    <property type="entry name" value="OUTER MEMBRANE PROTEIN NMB0088-RELATED"/>
    <property type="match status" value="1"/>
</dbReference>
<proteinExistence type="inferred from homology"/>
<reference evidence="8 9" key="1">
    <citation type="journal article" date="2019" name="Nat. Med.">
        <title>A library of human gut bacterial isolates paired with longitudinal multiomics data enables mechanistic microbiome research.</title>
        <authorList>
            <person name="Poyet M."/>
            <person name="Groussin M."/>
            <person name="Gibbons S.M."/>
            <person name="Avila-Pacheco J."/>
            <person name="Jiang X."/>
            <person name="Kearney S.M."/>
            <person name="Perrotta A.R."/>
            <person name="Berdy B."/>
            <person name="Zhao S."/>
            <person name="Lieberman T.D."/>
            <person name="Swanson P.K."/>
            <person name="Smith M."/>
            <person name="Roesemann S."/>
            <person name="Alexander J.E."/>
            <person name="Rich S.A."/>
            <person name="Livny J."/>
            <person name="Vlamakis H."/>
            <person name="Clish C."/>
            <person name="Bullock K."/>
            <person name="Deik A."/>
            <person name="Scott J."/>
            <person name="Pierce K.A."/>
            <person name="Xavier R.J."/>
            <person name="Alm E.J."/>
        </authorList>
    </citation>
    <scope>NUCLEOTIDE SEQUENCE [LARGE SCALE GENOMIC DNA]</scope>
    <source>
        <strain evidence="8 9">BIOML-A16</strain>
    </source>
</reference>
<evidence type="ECO:0000256" key="2">
    <source>
        <dbReference type="ARBA" id="ARBA00008163"/>
    </source>
</evidence>
<evidence type="ECO:0000256" key="5">
    <source>
        <dbReference type="ARBA" id="ARBA00022729"/>
    </source>
</evidence>